<dbReference type="CDD" id="cd06170">
    <property type="entry name" value="LuxR_C_like"/>
    <property type="match status" value="1"/>
</dbReference>
<dbReference type="SUPFAM" id="SSF55781">
    <property type="entry name" value="GAF domain-like"/>
    <property type="match status" value="1"/>
</dbReference>
<dbReference type="Proteomes" id="UP001149140">
    <property type="component" value="Unassembled WGS sequence"/>
</dbReference>
<dbReference type="PRINTS" id="PR00038">
    <property type="entry name" value="HTHLUXR"/>
</dbReference>
<dbReference type="InterPro" id="IPR003018">
    <property type="entry name" value="GAF"/>
</dbReference>
<proteinExistence type="predicted"/>
<dbReference type="InterPro" id="IPR013767">
    <property type="entry name" value="PAS_fold"/>
</dbReference>
<keyword evidence="3" id="KW-0804">Transcription</keyword>
<dbReference type="InterPro" id="IPR000792">
    <property type="entry name" value="Tscrpt_reg_LuxR_C"/>
</dbReference>
<feature type="domain" description="HTH luxR-type" evidence="4">
    <location>
        <begin position="410"/>
        <end position="475"/>
    </location>
</feature>
<dbReference type="SMART" id="SM00065">
    <property type="entry name" value="GAF"/>
    <property type="match status" value="1"/>
</dbReference>
<gene>
    <name evidence="6" type="ORF">OM076_13815</name>
</gene>
<dbReference type="Pfam" id="PF00196">
    <property type="entry name" value="GerE"/>
    <property type="match status" value="1"/>
</dbReference>
<evidence type="ECO:0000313" key="7">
    <source>
        <dbReference type="Proteomes" id="UP001149140"/>
    </source>
</evidence>
<protein>
    <submittedName>
        <fullName evidence="6">LuxR C-terminal-related transcriptional regulator</fullName>
    </submittedName>
</protein>
<keyword evidence="2" id="KW-0238">DNA-binding</keyword>
<dbReference type="EMBL" id="JAPDOD010000011">
    <property type="protein sequence ID" value="MDA0161350.1"/>
    <property type="molecule type" value="Genomic_DNA"/>
</dbReference>
<dbReference type="PANTHER" id="PTHR44688">
    <property type="entry name" value="DNA-BINDING TRANSCRIPTIONAL ACTIVATOR DEVR_DOSR"/>
    <property type="match status" value="1"/>
</dbReference>
<evidence type="ECO:0000256" key="1">
    <source>
        <dbReference type="ARBA" id="ARBA00023015"/>
    </source>
</evidence>
<dbReference type="SUPFAM" id="SSF46894">
    <property type="entry name" value="C-terminal effector domain of the bipartite response regulators"/>
    <property type="match status" value="1"/>
</dbReference>
<name>A0A9X3MRX0_9ACTN</name>
<dbReference type="InterPro" id="IPR013655">
    <property type="entry name" value="PAS_fold_3"/>
</dbReference>
<evidence type="ECO:0000313" key="6">
    <source>
        <dbReference type="EMBL" id="MDA0161350.1"/>
    </source>
</evidence>
<dbReference type="Gene3D" id="1.10.10.10">
    <property type="entry name" value="Winged helix-like DNA-binding domain superfamily/Winged helix DNA-binding domain"/>
    <property type="match status" value="1"/>
</dbReference>
<dbReference type="PANTHER" id="PTHR44688:SF16">
    <property type="entry name" value="DNA-BINDING TRANSCRIPTIONAL ACTIVATOR DEVR_DOSR"/>
    <property type="match status" value="1"/>
</dbReference>
<dbReference type="SMART" id="SM00091">
    <property type="entry name" value="PAS"/>
    <property type="match status" value="2"/>
</dbReference>
<evidence type="ECO:0000259" key="5">
    <source>
        <dbReference type="PROSITE" id="PS50112"/>
    </source>
</evidence>
<dbReference type="InterPro" id="IPR000014">
    <property type="entry name" value="PAS"/>
</dbReference>
<evidence type="ECO:0000256" key="3">
    <source>
        <dbReference type="ARBA" id="ARBA00023163"/>
    </source>
</evidence>
<dbReference type="RefSeq" id="WP_270040554.1">
    <property type="nucleotide sequence ID" value="NZ_JAPDOD010000011.1"/>
</dbReference>
<dbReference type="Gene3D" id="3.30.450.40">
    <property type="match status" value="1"/>
</dbReference>
<dbReference type="InterPro" id="IPR036388">
    <property type="entry name" value="WH-like_DNA-bd_sf"/>
</dbReference>
<dbReference type="GO" id="GO:0006355">
    <property type="term" value="P:regulation of DNA-templated transcription"/>
    <property type="evidence" value="ECO:0007669"/>
    <property type="project" value="InterPro"/>
</dbReference>
<dbReference type="InterPro" id="IPR029016">
    <property type="entry name" value="GAF-like_dom_sf"/>
</dbReference>
<dbReference type="CDD" id="cd00130">
    <property type="entry name" value="PAS"/>
    <property type="match status" value="2"/>
</dbReference>
<dbReference type="Gene3D" id="3.30.450.20">
    <property type="entry name" value="PAS domain"/>
    <property type="match status" value="2"/>
</dbReference>
<keyword evidence="1" id="KW-0805">Transcription regulation</keyword>
<dbReference type="InterPro" id="IPR035965">
    <property type="entry name" value="PAS-like_dom_sf"/>
</dbReference>
<dbReference type="AlphaFoldDB" id="A0A9X3MRX0"/>
<dbReference type="SUPFAM" id="SSF55785">
    <property type="entry name" value="PYP-like sensor domain (PAS domain)"/>
    <property type="match status" value="2"/>
</dbReference>
<dbReference type="InterPro" id="IPR016032">
    <property type="entry name" value="Sig_transdc_resp-reg_C-effctor"/>
</dbReference>
<organism evidence="6 7">
    <name type="scientific">Solirubrobacter ginsenosidimutans</name>
    <dbReference type="NCBI Taxonomy" id="490573"/>
    <lineage>
        <taxon>Bacteria</taxon>
        <taxon>Bacillati</taxon>
        <taxon>Actinomycetota</taxon>
        <taxon>Thermoleophilia</taxon>
        <taxon>Solirubrobacterales</taxon>
        <taxon>Solirubrobacteraceae</taxon>
        <taxon>Solirubrobacter</taxon>
    </lineage>
</organism>
<dbReference type="GO" id="GO:0003677">
    <property type="term" value="F:DNA binding"/>
    <property type="evidence" value="ECO:0007669"/>
    <property type="project" value="UniProtKB-KW"/>
</dbReference>
<evidence type="ECO:0000256" key="2">
    <source>
        <dbReference type="ARBA" id="ARBA00023125"/>
    </source>
</evidence>
<dbReference type="PROSITE" id="PS50043">
    <property type="entry name" value="HTH_LUXR_2"/>
    <property type="match status" value="1"/>
</dbReference>
<dbReference type="Pfam" id="PF08447">
    <property type="entry name" value="PAS_3"/>
    <property type="match status" value="1"/>
</dbReference>
<feature type="domain" description="PAS" evidence="5">
    <location>
        <begin position="15"/>
        <end position="53"/>
    </location>
</feature>
<dbReference type="Pfam" id="PF00989">
    <property type="entry name" value="PAS"/>
    <property type="match status" value="1"/>
</dbReference>
<comment type="caution">
    <text evidence="6">The sequence shown here is derived from an EMBL/GenBank/DDBJ whole genome shotgun (WGS) entry which is preliminary data.</text>
</comment>
<dbReference type="Pfam" id="PF13185">
    <property type="entry name" value="GAF_2"/>
    <property type="match status" value="1"/>
</dbReference>
<keyword evidence="7" id="KW-1185">Reference proteome</keyword>
<evidence type="ECO:0000259" key="4">
    <source>
        <dbReference type="PROSITE" id="PS50043"/>
    </source>
</evidence>
<sequence>MASSVNPGEDWTGAAVEAALDAIVTIDIAGTIVHVNRAAETLLGQAREAVVGRAVGEWIAAPALRPRAEPESGGPHEARVRRAGQELAAEVTVAQTRRNPALWSLFLREPVAATQMSALLASAEELALMGGWEMDLDTQHARWTDGMYRIHGLPPQSVEPGVEMLLKLVHPDDRDRIQALLENVGERPDLAGPEGIVDEYRACLADGSVRHVRFLGRIECDDRTGRRRWIGSGQDVTAELLTERELRAHYAVSQALREWESFDEGVVDLLRRMATALEYPMASLWLWDKSIEGLRCRALWHVPDLDPGEFEPVMRSAVFSPGEGKPGLAWRRQEPVITIDVATDPAFRPRDAALALGVQSAIAFPAVGPDGPLAVLSLYSLEKRVPSPSLIRTLTGIGSELGRFLSRRRAQLGPRPLSNRELEVLTLAAEGYSGPQIAEELFVSPSTVKTHLEHIYDKLGVGDRAAAVATALRTGLVA</sequence>
<reference evidence="6" key="1">
    <citation type="submission" date="2022-10" db="EMBL/GenBank/DDBJ databases">
        <title>The WGS of Solirubrobacter ginsenosidimutans DSM 21036.</title>
        <authorList>
            <person name="Jiang Z."/>
        </authorList>
    </citation>
    <scope>NUCLEOTIDE SEQUENCE</scope>
    <source>
        <strain evidence="6">DSM 21036</strain>
    </source>
</reference>
<dbReference type="SMART" id="SM00421">
    <property type="entry name" value="HTH_LUXR"/>
    <property type="match status" value="1"/>
</dbReference>
<dbReference type="NCBIfam" id="TIGR00229">
    <property type="entry name" value="sensory_box"/>
    <property type="match status" value="1"/>
</dbReference>
<dbReference type="PROSITE" id="PS50112">
    <property type="entry name" value="PAS"/>
    <property type="match status" value="1"/>
</dbReference>
<accession>A0A9X3MRX0</accession>